<evidence type="ECO:0008006" key="4">
    <source>
        <dbReference type="Google" id="ProtNLM"/>
    </source>
</evidence>
<dbReference type="AlphaFoldDB" id="A0A086CG65"/>
<accession>A0A086CG65</accession>
<dbReference type="EMBL" id="JPSP01000012">
    <property type="protein sequence ID" value="KFF41179.1"/>
    <property type="molecule type" value="Genomic_DNA"/>
</dbReference>
<keyword evidence="1" id="KW-0812">Transmembrane</keyword>
<proteinExistence type="predicted"/>
<dbReference type="InterPro" id="IPR036357">
    <property type="entry name" value="PSI_PsaI_sf"/>
</dbReference>
<evidence type="ECO:0000313" key="3">
    <source>
        <dbReference type="Proteomes" id="UP000028922"/>
    </source>
</evidence>
<protein>
    <recommendedName>
        <fullName evidence="4">Photosystem I reaction center subunit VIII</fullName>
    </recommendedName>
</protein>
<keyword evidence="1" id="KW-0472">Membrane</keyword>
<reference evidence="2 3" key="1">
    <citation type="submission" date="2014-08" db="EMBL/GenBank/DDBJ databases">
        <title>Comparative genomics reveals surprising divergence of two closely related strains of uncultivated UCYN-A cyanobacteria.</title>
        <authorList>
            <person name="Bombar D."/>
            <person name="Heller P."/>
            <person name="Sanchez-Baracaldo P."/>
            <person name="Carter B.J."/>
            <person name="Zert J.P."/>
        </authorList>
    </citation>
    <scope>NUCLEOTIDE SEQUENCE [LARGE SCALE GENOMIC DNA]</scope>
</reference>
<feature type="transmembrane region" description="Helical" evidence="1">
    <location>
        <begin position="6"/>
        <end position="31"/>
    </location>
</feature>
<evidence type="ECO:0000256" key="1">
    <source>
        <dbReference type="SAM" id="Phobius"/>
    </source>
</evidence>
<name>A0A086CG65_9CHRO</name>
<comment type="caution">
    <text evidence="2">The sequence shown here is derived from an EMBL/GenBank/DDBJ whole genome shotgun (WGS) entry which is preliminary data.</text>
</comment>
<evidence type="ECO:0000313" key="2">
    <source>
        <dbReference type="EMBL" id="KFF41179.1"/>
    </source>
</evidence>
<dbReference type="GO" id="GO:0009522">
    <property type="term" value="C:photosystem I"/>
    <property type="evidence" value="ECO:0007669"/>
    <property type="project" value="InterPro"/>
</dbReference>
<organism evidence="2 3">
    <name type="scientific">Candidatus Atelocyanobacterium thalassa isolate SIO64986</name>
    <dbReference type="NCBI Taxonomy" id="1527444"/>
    <lineage>
        <taxon>Bacteria</taxon>
        <taxon>Bacillati</taxon>
        <taxon>Cyanobacteriota</taxon>
        <taxon>Cyanophyceae</taxon>
        <taxon>Oscillatoriophycideae</taxon>
        <taxon>Chroococcales</taxon>
        <taxon>Aphanothecaceae</taxon>
        <taxon>Candidatus Atelocyanobacterium</taxon>
        <taxon>Candidatus Atelocyanobacterium thalassae</taxon>
    </lineage>
</organism>
<dbReference type="GO" id="GO:0015979">
    <property type="term" value="P:photosynthesis"/>
    <property type="evidence" value="ECO:0007669"/>
    <property type="project" value="InterPro"/>
</dbReference>
<gene>
    <name evidence="2" type="ORF">ucyna2_01002</name>
</gene>
<dbReference type="STRING" id="1527444.ucyna2_01002"/>
<keyword evidence="1" id="KW-1133">Transmembrane helix</keyword>
<dbReference type="eggNOG" id="ENOG502ZP3G">
    <property type="taxonomic scope" value="Bacteria"/>
</dbReference>
<sequence length="37" mass="4086">MLGTYALPYLPVIFVPLMAVLAFTVMGLLFMHVESEA</sequence>
<dbReference type="SUPFAM" id="SSF81540">
    <property type="entry name" value="Subunit VIII of photosystem I reaction centre, PsaI"/>
    <property type="match status" value="1"/>
</dbReference>
<dbReference type="Proteomes" id="UP000028922">
    <property type="component" value="Unassembled WGS sequence"/>
</dbReference>